<dbReference type="EMBL" id="HG805813">
    <property type="protein sequence ID" value="CDW52021.1"/>
    <property type="molecule type" value="Genomic_DNA"/>
</dbReference>
<dbReference type="Gene3D" id="3.30.710.10">
    <property type="entry name" value="Potassium Channel Kv1.1, Chain A"/>
    <property type="match status" value="1"/>
</dbReference>
<dbReference type="SMART" id="SM00225">
    <property type="entry name" value="BTB"/>
    <property type="match status" value="1"/>
</dbReference>
<gene>
    <name evidence="3" type="ORF">TTRE_0000028001</name>
</gene>
<dbReference type="STRING" id="36087.A0A077YW42"/>
<evidence type="ECO:0000313" key="4">
    <source>
        <dbReference type="Proteomes" id="UP000030665"/>
    </source>
</evidence>
<dbReference type="Proteomes" id="UP000030665">
    <property type="component" value="Unassembled WGS sequence"/>
</dbReference>
<evidence type="ECO:0000256" key="1">
    <source>
        <dbReference type="SAM" id="SignalP"/>
    </source>
</evidence>
<dbReference type="PROSITE" id="PS50097">
    <property type="entry name" value="BTB"/>
    <property type="match status" value="1"/>
</dbReference>
<keyword evidence="4" id="KW-1185">Reference proteome</keyword>
<evidence type="ECO:0000259" key="2">
    <source>
        <dbReference type="PROSITE" id="PS50097"/>
    </source>
</evidence>
<dbReference type="InterPro" id="IPR000210">
    <property type="entry name" value="BTB/POZ_dom"/>
</dbReference>
<accession>A0A077YW42</accession>
<dbReference type="SUPFAM" id="SSF54695">
    <property type="entry name" value="POZ domain"/>
    <property type="match status" value="1"/>
</dbReference>
<evidence type="ECO:0000313" key="3">
    <source>
        <dbReference type="EMBL" id="CDW52021.1"/>
    </source>
</evidence>
<feature type="chain" id="PRO_5001728121" evidence="1">
    <location>
        <begin position="19"/>
        <end position="385"/>
    </location>
</feature>
<organism evidence="3 4">
    <name type="scientific">Trichuris trichiura</name>
    <name type="common">Whipworm</name>
    <name type="synonym">Trichocephalus trichiurus</name>
    <dbReference type="NCBI Taxonomy" id="36087"/>
    <lineage>
        <taxon>Eukaryota</taxon>
        <taxon>Metazoa</taxon>
        <taxon>Ecdysozoa</taxon>
        <taxon>Nematoda</taxon>
        <taxon>Enoplea</taxon>
        <taxon>Dorylaimia</taxon>
        <taxon>Trichinellida</taxon>
        <taxon>Trichuridae</taxon>
        <taxon>Trichuris</taxon>
    </lineage>
</organism>
<reference evidence="3" key="2">
    <citation type="submission" date="2014-03" db="EMBL/GenBank/DDBJ databases">
        <title>The whipworm genome and dual-species transcriptomics of an intimate host-pathogen interaction.</title>
        <authorList>
            <person name="Foth B.J."/>
            <person name="Tsai I.J."/>
            <person name="Reid A.J."/>
            <person name="Bancroft A.J."/>
            <person name="Nichol S."/>
            <person name="Tracey A."/>
            <person name="Holroyd N."/>
            <person name="Cotton J.A."/>
            <person name="Stanley E.J."/>
            <person name="Zarowiecki M."/>
            <person name="Liu J.Z."/>
            <person name="Huckvale T."/>
            <person name="Cooper P.J."/>
            <person name="Grencis R.K."/>
            <person name="Berriman M."/>
        </authorList>
    </citation>
    <scope>NUCLEOTIDE SEQUENCE [LARGE SCALE GENOMIC DNA]</scope>
</reference>
<dbReference type="OrthoDB" id="6359816at2759"/>
<dbReference type="CDD" id="cd18186">
    <property type="entry name" value="BTB_POZ_ZBTB_KLHL-like"/>
    <property type="match status" value="1"/>
</dbReference>
<feature type="signal peptide" evidence="1">
    <location>
        <begin position="1"/>
        <end position="18"/>
    </location>
</feature>
<sequence length="385" mass="43268">MMLQIVSTIFLFSLGGNAALLRYEVLHRVGDLQPVKKNGNGPTCDETSRSTIKSTQVQHRWIIENYHEQESLQKLKSMAMQSAEFRSPDKRYKFKISLENKDTNGKISSQTPQQAQRTLTLHSLSRSDPLSCKVRFDIAYANGSQGSLQTLPEKVIHLKKPRAVGEIAEVTLPQNMDSLIDNDTLTVICVVTIYEEISTVCDEASSPDNENGEAFISSFEKFLRAKAATDMDIMASDCVITAHKSILLARSPPMVSLVENAKERYILNATEFSCQAMQCVVSYIYTDKCIIKPDTAEDVLQAAHYYKMPKLERIAENELIRCLDEKNIASKMKLTKDIGSKVLSQGISNYIIKNRQVLSSDVWKKMETEDPSATAFILKETILHL</sequence>
<keyword evidence="1" id="KW-0732">Signal</keyword>
<dbReference type="PANTHER" id="PTHR24413">
    <property type="entry name" value="SPECKLE-TYPE POZ PROTEIN"/>
    <property type="match status" value="1"/>
</dbReference>
<dbReference type="InterPro" id="IPR011333">
    <property type="entry name" value="SKP1/BTB/POZ_sf"/>
</dbReference>
<protein>
    <submittedName>
        <fullName evidence="3">BTB domain containing protein</fullName>
    </submittedName>
</protein>
<reference evidence="3" key="1">
    <citation type="submission" date="2014-01" db="EMBL/GenBank/DDBJ databases">
        <authorList>
            <person name="Aslett M."/>
        </authorList>
    </citation>
    <scope>NUCLEOTIDE SEQUENCE</scope>
</reference>
<dbReference type="Pfam" id="PF00651">
    <property type="entry name" value="BTB"/>
    <property type="match status" value="1"/>
</dbReference>
<name>A0A077YW42_TRITR</name>
<feature type="domain" description="BTB" evidence="2">
    <location>
        <begin position="229"/>
        <end position="293"/>
    </location>
</feature>
<proteinExistence type="predicted"/>
<dbReference type="AlphaFoldDB" id="A0A077YW42"/>